<accession>A0A6A7K7A9</accession>
<dbReference type="RefSeq" id="WP_152802500.1">
    <property type="nucleotide sequence ID" value="NZ_WHNX01000006.1"/>
</dbReference>
<keyword evidence="2" id="KW-1185">Reference proteome</keyword>
<reference evidence="1 2" key="1">
    <citation type="submission" date="2019-10" db="EMBL/GenBank/DDBJ databases">
        <title>Alkalibaculum tamaniensis sp.nov., a new alkaliphilic acetogen, isolated on methoxylated aromatics from a mud volcano.</title>
        <authorList>
            <person name="Khomyakova M.A."/>
            <person name="Merkel A.Y."/>
            <person name="Bonch-Osmolovskaya E.A."/>
            <person name="Slobodkin A.I."/>
        </authorList>
    </citation>
    <scope>NUCLEOTIDE SEQUENCE [LARGE SCALE GENOMIC DNA]</scope>
    <source>
        <strain evidence="1 2">M08DMB</strain>
    </source>
</reference>
<evidence type="ECO:0000313" key="2">
    <source>
        <dbReference type="Proteomes" id="UP000440004"/>
    </source>
</evidence>
<dbReference type="EMBL" id="WHNX01000006">
    <property type="protein sequence ID" value="MPW25221.1"/>
    <property type="molecule type" value="Genomic_DNA"/>
</dbReference>
<sequence length="83" mass="9771">MKNCELQEYKECNECGACELCDTDKEKICDNCCNCIEIDSDYKVIEIEDIQDGVDHDFSEEEEDMFLDWVSQKIDRDIIETED</sequence>
<dbReference type="Proteomes" id="UP000440004">
    <property type="component" value="Unassembled WGS sequence"/>
</dbReference>
<organism evidence="1 2">
    <name type="scientific">Alkalibaculum sporogenes</name>
    <dbReference type="NCBI Taxonomy" id="2655001"/>
    <lineage>
        <taxon>Bacteria</taxon>
        <taxon>Bacillati</taxon>
        <taxon>Bacillota</taxon>
        <taxon>Clostridia</taxon>
        <taxon>Eubacteriales</taxon>
        <taxon>Eubacteriaceae</taxon>
        <taxon>Alkalibaculum</taxon>
    </lineage>
</organism>
<name>A0A6A7K7A9_9FIRM</name>
<comment type="caution">
    <text evidence="1">The sequence shown here is derived from an EMBL/GenBank/DDBJ whole genome shotgun (WGS) entry which is preliminary data.</text>
</comment>
<gene>
    <name evidence="1" type="ORF">GC105_05395</name>
</gene>
<protein>
    <submittedName>
        <fullName evidence="1">Uncharacterized protein</fullName>
    </submittedName>
</protein>
<dbReference type="AlphaFoldDB" id="A0A6A7K7A9"/>
<proteinExistence type="predicted"/>
<evidence type="ECO:0000313" key="1">
    <source>
        <dbReference type="EMBL" id="MPW25221.1"/>
    </source>
</evidence>